<reference evidence="1" key="1">
    <citation type="submission" date="2020-02" db="EMBL/GenBank/DDBJ databases">
        <authorList>
            <person name="Meier V. D."/>
        </authorList>
    </citation>
    <scope>NUCLEOTIDE SEQUENCE</scope>
    <source>
        <strain evidence="1">AVDCRST_MAG85</strain>
    </source>
</reference>
<dbReference type="EMBL" id="CADCVT010000373">
    <property type="protein sequence ID" value="CAA9527554.1"/>
    <property type="molecule type" value="Genomic_DNA"/>
</dbReference>
<organism evidence="1">
    <name type="scientific">uncultured Solirubrobacteraceae bacterium</name>
    <dbReference type="NCBI Taxonomy" id="1162706"/>
    <lineage>
        <taxon>Bacteria</taxon>
        <taxon>Bacillati</taxon>
        <taxon>Actinomycetota</taxon>
        <taxon>Thermoleophilia</taxon>
        <taxon>Solirubrobacterales</taxon>
        <taxon>Solirubrobacteraceae</taxon>
        <taxon>environmental samples</taxon>
    </lineage>
</organism>
<proteinExistence type="predicted"/>
<dbReference type="AlphaFoldDB" id="A0A6J4TPX9"/>
<evidence type="ECO:0000313" key="1">
    <source>
        <dbReference type="EMBL" id="CAA9527554.1"/>
    </source>
</evidence>
<accession>A0A6J4TPX9</accession>
<sequence>MARFLIVGAGSCRALALTRGLVAERHAVRGVTRGAHREAIEEAGGEAWIGDPDVVGTLRYATENVTLLLWLLGGVEQEDLHGSRLQMMLERTIDTTVRGFLYEAGGAGTASGAAIVERMATYNEIPFSIVEKGAPLRPAVDELLSR</sequence>
<protein>
    <recommendedName>
        <fullName evidence="2">NAD(P)-binding domain-containing protein</fullName>
    </recommendedName>
</protein>
<gene>
    <name evidence="1" type="ORF">AVDCRST_MAG85-3380</name>
</gene>
<name>A0A6J4TPX9_9ACTN</name>
<evidence type="ECO:0008006" key="2">
    <source>
        <dbReference type="Google" id="ProtNLM"/>
    </source>
</evidence>